<keyword evidence="3" id="KW-1185">Reference proteome</keyword>
<sequence>MPKLSVVVPFHNVGPYAPDTLRSLADNADPAGTDIEFLLIDDHSTDETPDFLDRWKDRIPRATVIRHATNLGVAQARNTGIDAATGDYLTFLDGDDWYAPGHLRAMVAGIERLGCDFARTDHVLSTGRNRQIRYAPAKLRDTVMDPRDGIAPASMVTMVDYPFVPFGIYSARLFEDGASRFETKLRTAEDRLWIWRLHLTARSYAALSLHGVFYRRGVTTSLTQITDNRQLDFIPSYDLLLEEVSRDRDADRFLPKAVRTYCAMIAFHMAKADQYEPAVAKRLRRDVSDALRRMPQTVLDETLATMDAPRSTLLRSLRDTGKAA</sequence>
<dbReference type="EMBL" id="JBHMCT010000019">
    <property type="protein sequence ID" value="MFB9557818.1"/>
    <property type="molecule type" value="Genomic_DNA"/>
</dbReference>
<organism evidence="2 3">
    <name type="scientific">Streptomyces roseoviridis</name>
    <dbReference type="NCBI Taxonomy" id="67361"/>
    <lineage>
        <taxon>Bacteria</taxon>
        <taxon>Bacillati</taxon>
        <taxon>Actinomycetota</taxon>
        <taxon>Actinomycetes</taxon>
        <taxon>Kitasatosporales</taxon>
        <taxon>Streptomycetaceae</taxon>
        <taxon>Streptomyces</taxon>
    </lineage>
</organism>
<dbReference type="SUPFAM" id="SSF53448">
    <property type="entry name" value="Nucleotide-diphospho-sugar transferases"/>
    <property type="match status" value="1"/>
</dbReference>
<dbReference type="CDD" id="cd00761">
    <property type="entry name" value="Glyco_tranf_GTA_type"/>
    <property type="match status" value="1"/>
</dbReference>
<dbReference type="PANTHER" id="PTHR22916:SF3">
    <property type="entry name" value="UDP-GLCNAC:BETAGAL BETA-1,3-N-ACETYLGLUCOSAMINYLTRANSFERASE-LIKE PROTEIN 1"/>
    <property type="match status" value="1"/>
</dbReference>
<accession>A0ABV5QXL2</accession>
<dbReference type="Pfam" id="PF00535">
    <property type="entry name" value="Glycos_transf_2"/>
    <property type="match status" value="1"/>
</dbReference>
<feature type="domain" description="Glycosyltransferase 2-like" evidence="1">
    <location>
        <begin position="5"/>
        <end position="133"/>
    </location>
</feature>
<comment type="caution">
    <text evidence="2">The sequence shown here is derived from an EMBL/GenBank/DDBJ whole genome shotgun (WGS) entry which is preliminary data.</text>
</comment>
<gene>
    <name evidence="2" type="ORF">ACFFTP_26990</name>
</gene>
<name>A0ABV5QXL2_9ACTN</name>
<reference evidence="2 3" key="1">
    <citation type="submission" date="2024-09" db="EMBL/GenBank/DDBJ databases">
        <authorList>
            <person name="Sun Q."/>
            <person name="Mori K."/>
        </authorList>
    </citation>
    <scope>NUCLEOTIDE SEQUENCE [LARGE SCALE GENOMIC DNA]</scope>
    <source>
        <strain evidence="2 3">JCM 4414</strain>
    </source>
</reference>
<dbReference type="Gene3D" id="3.90.550.10">
    <property type="entry name" value="Spore Coat Polysaccharide Biosynthesis Protein SpsA, Chain A"/>
    <property type="match status" value="1"/>
</dbReference>
<protein>
    <submittedName>
        <fullName evidence="2">Glycosyltransferase family 2 protein</fullName>
    </submittedName>
</protein>
<dbReference type="InterPro" id="IPR001173">
    <property type="entry name" value="Glyco_trans_2-like"/>
</dbReference>
<evidence type="ECO:0000313" key="2">
    <source>
        <dbReference type="EMBL" id="MFB9557818.1"/>
    </source>
</evidence>
<evidence type="ECO:0000313" key="3">
    <source>
        <dbReference type="Proteomes" id="UP001589716"/>
    </source>
</evidence>
<dbReference type="PANTHER" id="PTHR22916">
    <property type="entry name" value="GLYCOSYLTRANSFERASE"/>
    <property type="match status" value="1"/>
</dbReference>
<dbReference type="InterPro" id="IPR029044">
    <property type="entry name" value="Nucleotide-diphossugar_trans"/>
</dbReference>
<proteinExistence type="predicted"/>
<dbReference type="Proteomes" id="UP001589716">
    <property type="component" value="Unassembled WGS sequence"/>
</dbReference>
<dbReference type="RefSeq" id="WP_345485088.1">
    <property type="nucleotide sequence ID" value="NZ_BAAAWU010000001.1"/>
</dbReference>
<evidence type="ECO:0000259" key="1">
    <source>
        <dbReference type="Pfam" id="PF00535"/>
    </source>
</evidence>